<gene>
    <name evidence="2" type="ORF">AWRI3579_g3890</name>
</gene>
<comment type="caution">
    <text evidence="2">The sequence shown here is derived from an EMBL/GenBank/DDBJ whole genome shotgun (WGS) entry which is preliminary data.</text>
</comment>
<dbReference type="GO" id="GO:0000398">
    <property type="term" value="P:mRNA splicing, via spliceosome"/>
    <property type="evidence" value="ECO:0007669"/>
    <property type="project" value="TreeGrafter"/>
</dbReference>
<proteinExistence type="predicted"/>
<dbReference type="PANTHER" id="PTHR12849:SF0">
    <property type="entry name" value="LARIAT DEBRANCHING ENZYME"/>
    <property type="match status" value="1"/>
</dbReference>
<evidence type="ECO:0000313" key="2">
    <source>
        <dbReference type="EMBL" id="OEJ80768.1"/>
    </source>
</evidence>
<dbReference type="InParanoid" id="A0A1E5R1I8"/>
<dbReference type="InterPro" id="IPR004843">
    <property type="entry name" value="Calcineurin-like_PHP"/>
</dbReference>
<dbReference type="Gene3D" id="3.60.21.10">
    <property type="match status" value="1"/>
</dbReference>
<dbReference type="FunCoup" id="A0A1E5R1I8">
    <property type="interactions" value="683"/>
</dbReference>
<protein>
    <submittedName>
        <fullName evidence="2">Lariat debranching enzyme</fullName>
    </submittedName>
</protein>
<dbReference type="AlphaFoldDB" id="A0A1E5R1I8"/>
<dbReference type="PANTHER" id="PTHR12849">
    <property type="entry name" value="RNA LARIAT DEBRANCHING ENZYME"/>
    <property type="match status" value="1"/>
</dbReference>
<accession>A0A1E5R1I8</accession>
<reference evidence="3" key="1">
    <citation type="journal article" date="2016" name="Genome Announc.">
        <title>Genome sequences of three species of Hanseniaspora isolated from spontaneous wine fermentations.</title>
        <authorList>
            <person name="Sternes P.R."/>
            <person name="Lee D."/>
            <person name="Kutyna D.R."/>
            <person name="Borneman A.R."/>
        </authorList>
    </citation>
    <scope>NUCLEOTIDE SEQUENCE [LARGE SCALE GENOMIC DNA]</scope>
    <source>
        <strain evidence="3">AWRI3579</strain>
    </source>
</reference>
<keyword evidence="3" id="KW-1185">Reference proteome</keyword>
<dbReference type="Proteomes" id="UP000095728">
    <property type="component" value="Unassembled WGS sequence"/>
</dbReference>
<evidence type="ECO:0000313" key="3">
    <source>
        <dbReference type="Proteomes" id="UP000095728"/>
    </source>
</evidence>
<dbReference type="GO" id="GO:0008419">
    <property type="term" value="F:RNA lariat debranching enzyme activity"/>
    <property type="evidence" value="ECO:0007669"/>
    <property type="project" value="TreeGrafter"/>
</dbReference>
<sequence length="417" mass="47934">MKLNVAVHGCVHGDLKKVYDLILSKSHTQKKVDLLIILGDVQTLRSAQDLVSISIPPKYLYNNNVSRITDFPKFVKDHYKIPIPTIIIGGNHENMKQFAELPHGGYIYPDLYYLGLKSVVTFKGLRIAGFSGITNLYDVYKQLPVVPRSSETSKTSNTLGNQQNQWWNKNKKTLYHVRFMDLVPLYLYAVCSDLPLDMVLSHDWPAVVTQHGNIEDLLKRKPYFRKEVLNGELGSPLYDPLLRVMKPKHWLSSHLHVKWGCEVVFPSVDVEKNKDEIDLFDDEEESLGSNFPSVTKFLALDKYLPSRPGQSFDYLEMDVCDDTTNLFEYDPVFVNILRFVNTHKTEIQRLVNPRCSFEENFANVRGFFDAHGEKSMLNKKNDLDYNIVGYEEDLSKQTTEFVSRFLYTNITSEASGV</sequence>
<dbReference type="InterPro" id="IPR029052">
    <property type="entry name" value="Metallo-depent_PP-like"/>
</dbReference>
<dbReference type="SUPFAM" id="SSF56300">
    <property type="entry name" value="Metallo-dependent phosphatases"/>
    <property type="match status" value="1"/>
</dbReference>
<dbReference type="Pfam" id="PF00149">
    <property type="entry name" value="Metallophos"/>
    <property type="match status" value="1"/>
</dbReference>
<dbReference type="OrthoDB" id="3972381at2759"/>
<organism evidence="2 3">
    <name type="scientific">Hanseniaspora osmophila</name>
    <dbReference type="NCBI Taxonomy" id="56408"/>
    <lineage>
        <taxon>Eukaryota</taxon>
        <taxon>Fungi</taxon>
        <taxon>Dikarya</taxon>
        <taxon>Ascomycota</taxon>
        <taxon>Saccharomycotina</taxon>
        <taxon>Saccharomycetes</taxon>
        <taxon>Saccharomycodales</taxon>
        <taxon>Saccharomycodaceae</taxon>
        <taxon>Hanseniaspora</taxon>
    </lineage>
</organism>
<dbReference type="STRING" id="56408.A0A1E5R1I8"/>
<evidence type="ECO:0000259" key="1">
    <source>
        <dbReference type="Pfam" id="PF00149"/>
    </source>
</evidence>
<dbReference type="EMBL" id="LPNM01000011">
    <property type="protein sequence ID" value="OEJ80768.1"/>
    <property type="molecule type" value="Genomic_DNA"/>
</dbReference>
<dbReference type="GO" id="GO:0005634">
    <property type="term" value="C:nucleus"/>
    <property type="evidence" value="ECO:0007669"/>
    <property type="project" value="TreeGrafter"/>
</dbReference>
<name>A0A1E5R1I8_9ASCO</name>
<feature type="domain" description="Calcineurin-like phosphoesterase" evidence="1">
    <location>
        <begin position="4"/>
        <end position="257"/>
    </location>
</feature>